<feature type="transmembrane region" description="Helical" evidence="1">
    <location>
        <begin position="109"/>
        <end position="127"/>
    </location>
</feature>
<keyword evidence="1" id="KW-1133">Transmembrane helix</keyword>
<evidence type="ECO:0008006" key="4">
    <source>
        <dbReference type="Google" id="ProtNLM"/>
    </source>
</evidence>
<gene>
    <name evidence="2" type="ORF">GCM10011376_37210</name>
</gene>
<feature type="transmembrane region" description="Helical" evidence="1">
    <location>
        <begin position="45"/>
        <end position="71"/>
    </location>
</feature>
<evidence type="ECO:0000313" key="2">
    <source>
        <dbReference type="EMBL" id="GHE19111.1"/>
    </source>
</evidence>
<keyword evidence="1" id="KW-0812">Transmembrane</keyword>
<sequence length="135" mass="13987">MLNLYQRRVAYVIVWLLCLAWAALGLVGIITAYTTPTGTDGTGGFLFLLSIVGVGLVLVALAALVAGVAIVRILNAGTLRWRTLLALVGSMSVVSVWVGLLLAPSIPTLGTLLVLQAVLLLALAAVVRPTPVASQ</sequence>
<name>A0ABQ3HR10_9ACTN</name>
<comment type="caution">
    <text evidence="2">The sequence shown here is derived from an EMBL/GenBank/DDBJ whole genome shotgun (WGS) entry which is preliminary data.</text>
</comment>
<dbReference type="Proteomes" id="UP000597341">
    <property type="component" value="Unassembled WGS sequence"/>
</dbReference>
<feature type="transmembrane region" description="Helical" evidence="1">
    <location>
        <begin position="12"/>
        <end position="33"/>
    </location>
</feature>
<keyword evidence="1" id="KW-0472">Membrane</keyword>
<reference evidence="3" key="1">
    <citation type="journal article" date="2019" name="Int. J. Syst. Evol. Microbiol.">
        <title>The Global Catalogue of Microorganisms (GCM) 10K type strain sequencing project: providing services to taxonomists for standard genome sequencing and annotation.</title>
        <authorList>
            <consortium name="The Broad Institute Genomics Platform"/>
            <consortium name="The Broad Institute Genome Sequencing Center for Infectious Disease"/>
            <person name="Wu L."/>
            <person name="Ma J."/>
        </authorList>
    </citation>
    <scope>NUCLEOTIDE SEQUENCE [LARGE SCALE GENOMIC DNA]</scope>
    <source>
        <strain evidence="3">CGMCC 1.12791</strain>
    </source>
</reference>
<dbReference type="EMBL" id="BNAD01000017">
    <property type="protein sequence ID" value="GHE19111.1"/>
    <property type="molecule type" value="Genomic_DNA"/>
</dbReference>
<proteinExistence type="predicted"/>
<accession>A0ABQ3HR10</accession>
<feature type="transmembrane region" description="Helical" evidence="1">
    <location>
        <begin position="83"/>
        <end position="103"/>
    </location>
</feature>
<organism evidence="2 3">
    <name type="scientific">Nocardioides flavus</name>
    <name type="common">ex Wang et al. 2016</name>
    <dbReference type="NCBI Taxonomy" id="2058780"/>
    <lineage>
        <taxon>Bacteria</taxon>
        <taxon>Bacillati</taxon>
        <taxon>Actinomycetota</taxon>
        <taxon>Actinomycetes</taxon>
        <taxon>Propionibacteriales</taxon>
        <taxon>Nocardioidaceae</taxon>
        <taxon>Nocardioides</taxon>
    </lineage>
</organism>
<evidence type="ECO:0000313" key="3">
    <source>
        <dbReference type="Proteomes" id="UP000597341"/>
    </source>
</evidence>
<keyword evidence="3" id="KW-1185">Reference proteome</keyword>
<dbReference type="RefSeq" id="WP_191280988.1">
    <property type="nucleotide sequence ID" value="NZ_BNAD01000017.1"/>
</dbReference>
<protein>
    <recommendedName>
        <fullName evidence="4">Integral membrane protein</fullName>
    </recommendedName>
</protein>
<evidence type="ECO:0000256" key="1">
    <source>
        <dbReference type="SAM" id="Phobius"/>
    </source>
</evidence>